<evidence type="ECO:0000313" key="3">
    <source>
        <dbReference type="Proteomes" id="UP000229191"/>
    </source>
</evidence>
<feature type="transmembrane region" description="Helical" evidence="1">
    <location>
        <begin position="105"/>
        <end position="128"/>
    </location>
</feature>
<dbReference type="AlphaFoldDB" id="A0A2M7BPQ0"/>
<dbReference type="EMBL" id="PEVB01000064">
    <property type="protein sequence ID" value="PIV07461.1"/>
    <property type="molecule type" value="Genomic_DNA"/>
</dbReference>
<feature type="transmembrane region" description="Helical" evidence="1">
    <location>
        <begin position="12"/>
        <end position="29"/>
    </location>
</feature>
<name>A0A2M7BPQ0_9BACT</name>
<comment type="caution">
    <text evidence="2">The sequence shown here is derived from an EMBL/GenBank/DDBJ whole genome shotgun (WGS) entry which is preliminary data.</text>
</comment>
<feature type="transmembrane region" description="Helical" evidence="1">
    <location>
        <begin position="49"/>
        <end position="71"/>
    </location>
</feature>
<dbReference type="NCBIfam" id="NF037962">
    <property type="entry name" value="arsenic_eff"/>
    <property type="match status" value="1"/>
</dbReference>
<dbReference type="InterPro" id="IPR021552">
    <property type="entry name" value="ArsP_2"/>
</dbReference>
<accession>A0A2M7BPQ0</accession>
<evidence type="ECO:0008006" key="4">
    <source>
        <dbReference type="Google" id="ProtNLM"/>
    </source>
</evidence>
<sequence length="162" mass="18163">MYQILIDALSDSLRTVPLLLLIYIGIELLEYKFGDKIREWIGKAGKSGLMVGAIGGAFPQCGFSVVATALFSERLITMGTLLAVYLSTSDEAIPIIMSRPDSMHLIWPIIGSKIVVAFVAGFVINLFFKKEQRKTIEHIEAIEDIWVYFCNNVNIKLFIINF</sequence>
<dbReference type="Pfam" id="PF11449">
    <property type="entry name" value="ArsP_2"/>
    <property type="match status" value="1"/>
</dbReference>
<gene>
    <name evidence="2" type="ORF">COS53_02285</name>
</gene>
<keyword evidence="1" id="KW-0812">Transmembrane</keyword>
<keyword evidence="1" id="KW-0472">Membrane</keyword>
<organism evidence="2 3">
    <name type="scientific">Candidatus Shapirobacteria bacterium CG03_land_8_20_14_0_80_35_14</name>
    <dbReference type="NCBI Taxonomy" id="1974878"/>
    <lineage>
        <taxon>Bacteria</taxon>
        <taxon>Candidatus Shapironibacteriota</taxon>
    </lineage>
</organism>
<keyword evidence="1" id="KW-1133">Transmembrane helix</keyword>
<reference evidence="3" key="1">
    <citation type="submission" date="2017-09" db="EMBL/GenBank/DDBJ databases">
        <title>Depth-based differentiation of microbial function through sediment-hosted aquifers and enrichment of novel symbionts in the deep terrestrial subsurface.</title>
        <authorList>
            <person name="Probst A.J."/>
            <person name="Ladd B."/>
            <person name="Jarett J.K."/>
            <person name="Geller-Mcgrath D.E."/>
            <person name="Sieber C.M.K."/>
            <person name="Emerson J.B."/>
            <person name="Anantharaman K."/>
            <person name="Thomas B.C."/>
            <person name="Malmstrom R."/>
            <person name="Stieglmeier M."/>
            <person name="Klingl A."/>
            <person name="Woyke T."/>
            <person name="Ryan C.M."/>
            <person name="Banfield J.F."/>
        </authorList>
    </citation>
    <scope>NUCLEOTIDE SEQUENCE [LARGE SCALE GENOMIC DNA]</scope>
</reference>
<evidence type="ECO:0000313" key="2">
    <source>
        <dbReference type="EMBL" id="PIV07461.1"/>
    </source>
</evidence>
<proteinExistence type="predicted"/>
<dbReference type="Proteomes" id="UP000229191">
    <property type="component" value="Unassembled WGS sequence"/>
</dbReference>
<protein>
    <recommendedName>
        <fullName evidence="4">Permease</fullName>
    </recommendedName>
</protein>
<evidence type="ECO:0000256" key="1">
    <source>
        <dbReference type="SAM" id="Phobius"/>
    </source>
</evidence>